<dbReference type="GO" id="GO:0016020">
    <property type="term" value="C:membrane"/>
    <property type="evidence" value="ECO:0007669"/>
    <property type="project" value="TreeGrafter"/>
</dbReference>
<dbReference type="GO" id="GO:0016787">
    <property type="term" value="F:hydrolase activity"/>
    <property type="evidence" value="ECO:0007669"/>
    <property type="project" value="UniProtKB-KW"/>
</dbReference>
<reference evidence="3" key="1">
    <citation type="submission" date="2023-03" db="EMBL/GenBank/DDBJ databases">
        <title>Multiphase analysis and comparison of six strains from genera Psychromarinibacter, Lutimaribacter, and Maritimibacter, including a novel species: Psychromarinibacter sediminicola sp. nov.</title>
        <authorList>
            <person name="Wang Y.-H."/>
            <person name="Ye M.-Q."/>
            <person name="Du Z.-J."/>
        </authorList>
    </citation>
    <scope>NUCLEOTIDE SEQUENCE</scope>
    <source>
        <strain evidence="3">C21-152</strain>
    </source>
</reference>
<dbReference type="Pfam" id="PF12697">
    <property type="entry name" value="Abhydrolase_6"/>
    <property type="match status" value="1"/>
</dbReference>
<keyword evidence="1 3" id="KW-0378">Hydrolase</keyword>
<organism evidence="3 4">
    <name type="scientific">Psychromarinibacter sediminicola</name>
    <dbReference type="NCBI Taxonomy" id="3033385"/>
    <lineage>
        <taxon>Bacteria</taxon>
        <taxon>Pseudomonadati</taxon>
        <taxon>Pseudomonadota</taxon>
        <taxon>Alphaproteobacteria</taxon>
        <taxon>Rhodobacterales</taxon>
        <taxon>Paracoccaceae</taxon>
        <taxon>Psychromarinibacter</taxon>
    </lineage>
</organism>
<dbReference type="EMBL" id="JARGYC010000013">
    <property type="protein sequence ID" value="MDF0600449.1"/>
    <property type="molecule type" value="Genomic_DNA"/>
</dbReference>
<feature type="domain" description="AB hydrolase-1" evidence="2">
    <location>
        <begin position="33"/>
        <end position="227"/>
    </location>
</feature>
<sequence length="285" mass="31220">MNSSAEALRVRRHLSETSFGHLHWREAGAGPPVVLLHANQQSSALWLEMMAALAPGMRAVAPDYPSHGASDHIDWQPTIADYARAVVEVMDAAGVARAAVLGEATGAAVALEISKGWPERVDWIALVNCPVNRGTPEEILAPFKAGYRPADPSGFGALRTVEWMLENDPKHAPLHPTVDWMDRVNRAQIECGRNRWQALTALAQYPMLEGLRAARHPVQLFTTERFYFRERLPEIVAALGERLAEAHDLAGGRVCAGWECAGEIGAKVLDFGRRRQVSEVGQGVK</sequence>
<dbReference type="InterPro" id="IPR029058">
    <property type="entry name" value="AB_hydrolase_fold"/>
</dbReference>
<dbReference type="PRINTS" id="PR00111">
    <property type="entry name" value="ABHYDROLASE"/>
</dbReference>
<comment type="caution">
    <text evidence="3">The sequence shown here is derived from an EMBL/GenBank/DDBJ whole genome shotgun (WGS) entry which is preliminary data.</text>
</comment>
<evidence type="ECO:0000313" key="4">
    <source>
        <dbReference type="Proteomes" id="UP001220964"/>
    </source>
</evidence>
<proteinExistence type="predicted"/>
<dbReference type="AlphaFoldDB" id="A0AAE3NRS1"/>
<evidence type="ECO:0000313" key="3">
    <source>
        <dbReference type="EMBL" id="MDF0600449.1"/>
    </source>
</evidence>
<accession>A0AAE3NRS1</accession>
<dbReference type="PANTHER" id="PTHR43798:SF31">
    <property type="entry name" value="AB HYDROLASE SUPERFAMILY PROTEIN YCLE"/>
    <property type="match status" value="1"/>
</dbReference>
<dbReference type="Gene3D" id="3.40.50.1820">
    <property type="entry name" value="alpha/beta hydrolase"/>
    <property type="match status" value="1"/>
</dbReference>
<evidence type="ECO:0000259" key="2">
    <source>
        <dbReference type="Pfam" id="PF12697"/>
    </source>
</evidence>
<dbReference type="RefSeq" id="WP_275566593.1">
    <property type="nucleotide sequence ID" value="NZ_JARGYC010000013.1"/>
</dbReference>
<dbReference type="InterPro" id="IPR050266">
    <property type="entry name" value="AB_hydrolase_sf"/>
</dbReference>
<name>A0AAE3NRS1_9RHOB</name>
<dbReference type="SUPFAM" id="SSF53474">
    <property type="entry name" value="alpha/beta-Hydrolases"/>
    <property type="match status" value="1"/>
</dbReference>
<gene>
    <name evidence="3" type="ORF">P1J78_06885</name>
</gene>
<keyword evidence="4" id="KW-1185">Reference proteome</keyword>
<dbReference type="Proteomes" id="UP001220964">
    <property type="component" value="Unassembled WGS sequence"/>
</dbReference>
<dbReference type="InterPro" id="IPR000073">
    <property type="entry name" value="AB_hydrolase_1"/>
</dbReference>
<protein>
    <submittedName>
        <fullName evidence="3">Alpha/beta fold hydrolase</fullName>
    </submittedName>
</protein>
<dbReference type="PANTHER" id="PTHR43798">
    <property type="entry name" value="MONOACYLGLYCEROL LIPASE"/>
    <property type="match status" value="1"/>
</dbReference>
<evidence type="ECO:0000256" key="1">
    <source>
        <dbReference type="ARBA" id="ARBA00022801"/>
    </source>
</evidence>